<keyword evidence="3" id="KW-0231">Viral genome packaging</keyword>
<accession>A0A564M4W9</accession>
<dbReference type="EMBL" id="CABGGW010000045">
    <property type="protein sequence ID" value="VUS88949.1"/>
    <property type="molecule type" value="Genomic_DNA"/>
</dbReference>
<gene>
    <name evidence="4" type="ORF">SB6422_02775</name>
</gene>
<dbReference type="Pfam" id="PF12236">
    <property type="entry name" value="Head-tail_con"/>
    <property type="match status" value="1"/>
</dbReference>
<sequence>MMDSRAQQLIKNGDHLFSKKSSLLSLWQEIADNFYPERADFTICRSLGNEFADHLMTSYPVLARRDLGDSFGSMLRRDKWFNLNIQGNEPDHQAKVWLQWARDVQYRAMYARGTQLVRATKEGDHDFSAFGQCAISVELNRHANGLLYRCWHLRDVAWAENADGEIDTIHRKWKPTATQLKQLFGNKISQQVKNHLEKDPYKEVNCRHVVVPSEQYELGKSRAPYTSVYIDVDNQHVMEETPVMNRIYCIPRWQTVSGSQYAYSPATIVALPDARLIQSITRVLLEAGEKAVDPPLVANKSVFRDDFNLMAGGITWADLEADQDIRQVIGEFTKSTQLPAGMNIRNDVQAMIHQAFYLNTLTLPQMSGMTAYEVSQRVQEYIRQALPLFSPVEQEYNGELCDMTFNLLMQSGAFGSRYDIPESLQGQDVQFSFESPLQSAIGQEKQGKLQVTAEMLGIARNIDPSVGADVDIRTAFRDAMDGSGVPAKWLRSEDDANQILQQQAQQQQNAAEMQQVAQGAETLQNVADAAQSFREAAI</sequence>
<dbReference type="Proteomes" id="UP000317374">
    <property type="component" value="Unassembled WGS sequence"/>
</dbReference>
<reference evidence="4 5" key="1">
    <citation type="submission" date="2019-07" db="EMBL/GenBank/DDBJ databases">
        <authorList>
            <person name="Brisse S."/>
            <person name="Rodrigues C."/>
            <person name="Thorpe H."/>
        </authorList>
    </citation>
    <scope>NUCLEOTIDE SEQUENCE [LARGE SCALE GENOMIC DNA]</scope>
    <source>
        <strain evidence="4">SB6422</strain>
    </source>
</reference>
<evidence type="ECO:0000313" key="4">
    <source>
        <dbReference type="EMBL" id="VUS88949.1"/>
    </source>
</evidence>
<evidence type="ECO:0008006" key="6">
    <source>
        <dbReference type="Google" id="ProtNLM"/>
    </source>
</evidence>
<dbReference type="AlphaFoldDB" id="A0A564M4W9"/>
<evidence type="ECO:0000256" key="2">
    <source>
        <dbReference type="ARBA" id="ARBA00022612"/>
    </source>
</evidence>
<proteinExistence type="predicted"/>
<keyword evidence="2" id="KW-1188">Viral release from host cell</keyword>
<evidence type="ECO:0000313" key="5">
    <source>
        <dbReference type="Proteomes" id="UP000317374"/>
    </source>
</evidence>
<evidence type="ECO:0000256" key="1">
    <source>
        <dbReference type="ARBA" id="ARBA00004328"/>
    </source>
</evidence>
<protein>
    <recommendedName>
        <fullName evidence="6">Bacteriophage head to tail connecting protein</fullName>
    </recommendedName>
</protein>
<organism evidence="4 5">
    <name type="scientific">Klebsiella huaxiensis</name>
    <dbReference type="NCBI Taxonomy" id="2153354"/>
    <lineage>
        <taxon>Bacteria</taxon>
        <taxon>Pseudomonadati</taxon>
        <taxon>Pseudomonadota</taxon>
        <taxon>Gammaproteobacteria</taxon>
        <taxon>Enterobacterales</taxon>
        <taxon>Enterobacteriaceae</taxon>
        <taxon>Klebsiella/Raoultella group</taxon>
        <taxon>Klebsiella</taxon>
    </lineage>
</organism>
<evidence type="ECO:0000256" key="3">
    <source>
        <dbReference type="ARBA" id="ARBA00023219"/>
    </source>
</evidence>
<name>A0A564M4W9_9ENTR</name>
<comment type="subcellular location">
    <subcellularLocation>
        <location evidence="1">Virion</location>
    </subcellularLocation>
</comment>
<dbReference type="InterPro" id="IPR020991">
    <property type="entry name" value="Connector_podovirus"/>
</dbReference>